<reference evidence="7" key="1">
    <citation type="submission" date="2014-03" db="EMBL/GenBank/DDBJ databases">
        <authorList>
            <person name="Aksoy S."/>
            <person name="Warren W."/>
            <person name="Wilson R.K."/>
        </authorList>
    </citation>
    <scope>NUCLEOTIDE SEQUENCE [LARGE SCALE GENOMIC DNA]</scope>
    <source>
        <strain evidence="7">IAEA</strain>
    </source>
</reference>
<evidence type="ECO:0000256" key="1">
    <source>
        <dbReference type="ARBA" id="ARBA00022771"/>
    </source>
</evidence>
<evidence type="ECO:0000256" key="3">
    <source>
        <dbReference type="PROSITE-ProRule" id="PRU00175"/>
    </source>
</evidence>
<keyword evidence="2" id="KW-0862">Zinc</keyword>
<keyword evidence="1 3" id="KW-0479">Metal-binding</keyword>
<dbReference type="GO" id="GO:0031297">
    <property type="term" value="P:replication fork processing"/>
    <property type="evidence" value="ECO:0007669"/>
    <property type="project" value="TreeGrafter"/>
</dbReference>
<proteinExistence type="predicted"/>
<dbReference type="GO" id="GO:0016567">
    <property type="term" value="P:protein ubiquitination"/>
    <property type="evidence" value="ECO:0007669"/>
    <property type="project" value="TreeGrafter"/>
</dbReference>
<dbReference type="AlphaFoldDB" id="A0A1B0ABR2"/>
<accession>A0A1B0ABR2</accession>
<feature type="domain" description="RING-type" evidence="5">
    <location>
        <begin position="9"/>
        <end position="50"/>
    </location>
</feature>
<evidence type="ECO:0000256" key="2">
    <source>
        <dbReference type="ARBA" id="ARBA00022833"/>
    </source>
</evidence>
<dbReference type="SMART" id="SM00184">
    <property type="entry name" value="RING"/>
    <property type="match status" value="1"/>
</dbReference>
<organism evidence="6 7">
    <name type="scientific">Glossina pallidipes</name>
    <name type="common">Tsetse fly</name>
    <dbReference type="NCBI Taxonomy" id="7398"/>
    <lineage>
        <taxon>Eukaryota</taxon>
        <taxon>Metazoa</taxon>
        <taxon>Ecdysozoa</taxon>
        <taxon>Arthropoda</taxon>
        <taxon>Hexapoda</taxon>
        <taxon>Insecta</taxon>
        <taxon>Pterygota</taxon>
        <taxon>Neoptera</taxon>
        <taxon>Endopterygota</taxon>
        <taxon>Diptera</taxon>
        <taxon>Brachycera</taxon>
        <taxon>Muscomorpha</taxon>
        <taxon>Hippoboscoidea</taxon>
        <taxon>Glossinidae</taxon>
        <taxon>Glossina</taxon>
    </lineage>
</organism>
<dbReference type="VEuPathDB" id="VectorBase:GPAI040447"/>
<feature type="region of interest" description="Disordered" evidence="4">
    <location>
        <begin position="146"/>
        <end position="166"/>
    </location>
</feature>
<keyword evidence="7" id="KW-1185">Reference proteome</keyword>
<dbReference type="Pfam" id="PF13639">
    <property type="entry name" value="zf-RING_2"/>
    <property type="match status" value="1"/>
</dbReference>
<reference evidence="6" key="2">
    <citation type="submission" date="2020-05" db="UniProtKB">
        <authorList>
            <consortium name="EnsemblMetazoa"/>
        </authorList>
    </citation>
    <scope>IDENTIFICATION</scope>
    <source>
        <strain evidence="6">IAEA</strain>
    </source>
</reference>
<dbReference type="InterPro" id="IPR013083">
    <property type="entry name" value="Znf_RING/FYVE/PHD"/>
</dbReference>
<dbReference type="Gene3D" id="1.10.287.1490">
    <property type="match status" value="1"/>
</dbReference>
<dbReference type="GO" id="GO:0061630">
    <property type="term" value="F:ubiquitin protein ligase activity"/>
    <property type="evidence" value="ECO:0007669"/>
    <property type="project" value="TreeGrafter"/>
</dbReference>
<dbReference type="PANTHER" id="PTHR46569">
    <property type="entry name" value="E3 UBIQUITIN-PROTEIN LIGASE TRAIP"/>
    <property type="match status" value="1"/>
</dbReference>
<evidence type="ECO:0000256" key="4">
    <source>
        <dbReference type="SAM" id="MobiDB-lite"/>
    </source>
</evidence>
<dbReference type="Gene3D" id="3.30.40.10">
    <property type="entry name" value="Zinc/RING finger domain, C3HC4 (zinc finger)"/>
    <property type="match status" value="1"/>
</dbReference>
<name>A0A1B0ABR2_GLOPL</name>
<dbReference type="Proteomes" id="UP000092445">
    <property type="component" value="Unassembled WGS sequence"/>
</dbReference>
<evidence type="ECO:0000313" key="7">
    <source>
        <dbReference type="Proteomes" id="UP000092445"/>
    </source>
</evidence>
<evidence type="ECO:0000259" key="5">
    <source>
        <dbReference type="PROSITE" id="PS50089"/>
    </source>
</evidence>
<dbReference type="InterPro" id="IPR052639">
    <property type="entry name" value="TRAIP_ubiq-protein_ligase"/>
</dbReference>
<dbReference type="EnsemblMetazoa" id="GPAI040447-RA">
    <property type="protein sequence ID" value="GPAI040447-PA"/>
    <property type="gene ID" value="GPAI040447"/>
</dbReference>
<dbReference type="GO" id="GO:0005634">
    <property type="term" value="C:nucleus"/>
    <property type="evidence" value="ECO:0007669"/>
    <property type="project" value="TreeGrafter"/>
</dbReference>
<evidence type="ECO:0000313" key="6">
    <source>
        <dbReference type="EnsemblMetazoa" id="GPAI040447-PA"/>
    </source>
</evidence>
<dbReference type="InterPro" id="IPR001841">
    <property type="entry name" value="Znf_RING"/>
</dbReference>
<sequence length="254" mass="29967">MELSPGAFCSICVECFTASDSIYSIACGHVFHAQCIKNWKLQSRNCPECRRPFHSMERVFLNVEDDSKIQSHANELKKLRNELHESEKKFANMQKQYTVSEEKVRELKKLRDKLHESEKKFVNMQKQYTASKETVRKLEKQVENVKRNEEALRKKKESKQKENSDMPETCYRMCGDMKTCTLVQDQLGPHLYEDYSDMRTIVEIQDQLLPDPYLDPYLENIEWHYNVVQNVLFRKQPSFIPRNLCAGSIEKQAD</sequence>
<dbReference type="SUPFAM" id="SSF57850">
    <property type="entry name" value="RING/U-box"/>
    <property type="match status" value="1"/>
</dbReference>
<dbReference type="GO" id="GO:0008270">
    <property type="term" value="F:zinc ion binding"/>
    <property type="evidence" value="ECO:0007669"/>
    <property type="project" value="UniProtKB-KW"/>
</dbReference>
<dbReference type="PROSITE" id="PS50089">
    <property type="entry name" value="ZF_RING_2"/>
    <property type="match status" value="1"/>
</dbReference>
<dbReference type="GO" id="GO:0090734">
    <property type="term" value="C:site of DNA damage"/>
    <property type="evidence" value="ECO:0007669"/>
    <property type="project" value="TreeGrafter"/>
</dbReference>
<protein>
    <submittedName>
        <fullName evidence="6">RING-type domain-containing protein</fullName>
    </submittedName>
</protein>
<dbReference type="PANTHER" id="PTHR46569:SF1">
    <property type="entry name" value="E3 UBIQUITIN-PROTEIN LIGASE RFWD3-RELATED"/>
    <property type="match status" value="1"/>
</dbReference>
<keyword evidence="1 3" id="KW-0863">Zinc-finger</keyword>